<comment type="caution">
    <text evidence="3">The sequence shown here is derived from an EMBL/GenBank/DDBJ whole genome shotgun (WGS) entry which is preliminary data.</text>
</comment>
<evidence type="ECO:0008006" key="5">
    <source>
        <dbReference type="Google" id="ProtNLM"/>
    </source>
</evidence>
<dbReference type="PANTHER" id="PTHR48107">
    <property type="entry name" value="NADPH-DEPENDENT ALDEHYDE REDUCTASE-LIKE PROTEIN, CHLOROPLASTIC-RELATED"/>
    <property type="match status" value="1"/>
</dbReference>
<dbReference type="Gene3D" id="3.40.50.720">
    <property type="entry name" value="NAD(P)-binding Rossmann-like Domain"/>
    <property type="match status" value="1"/>
</dbReference>
<evidence type="ECO:0000313" key="4">
    <source>
        <dbReference type="Proteomes" id="UP001176521"/>
    </source>
</evidence>
<comment type="similarity">
    <text evidence="1">Belongs to the short-chain dehydrogenases/reductases (SDR) family.</text>
</comment>
<evidence type="ECO:0000256" key="1">
    <source>
        <dbReference type="ARBA" id="ARBA00006484"/>
    </source>
</evidence>
<accession>A0AAN6G980</accession>
<evidence type="ECO:0000256" key="2">
    <source>
        <dbReference type="ARBA" id="ARBA00023002"/>
    </source>
</evidence>
<dbReference type="PRINTS" id="PR00081">
    <property type="entry name" value="GDHRDH"/>
</dbReference>
<proteinExistence type="inferred from homology"/>
<name>A0AAN6G980_9BASI</name>
<dbReference type="GO" id="GO:0016614">
    <property type="term" value="F:oxidoreductase activity, acting on CH-OH group of donors"/>
    <property type="evidence" value="ECO:0007669"/>
    <property type="project" value="UniProtKB-ARBA"/>
</dbReference>
<dbReference type="SUPFAM" id="SSF51735">
    <property type="entry name" value="NAD(P)-binding Rossmann-fold domains"/>
    <property type="match status" value="1"/>
</dbReference>
<keyword evidence="2" id="KW-0560">Oxidoreductase</keyword>
<organism evidence="3 4">
    <name type="scientific">Tilletia horrida</name>
    <dbReference type="NCBI Taxonomy" id="155126"/>
    <lineage>
        <taxon>Eukaryota</taxon>
        <taxon>Fungi</taxon>
        <taxon>Dikarya</taxon>
        <taxon>Basidiomycota</taxon>
        <taxon>Ustilaginomycotina</taxon>
        <taxon>Exobasidiomycetes</taxon>
        <taxon>Tilletiales</taxon>
        <taxon>Tilletiaceae</taxon>
        <taxon>Tilletia</taxon>
    </lineage>
</organism>
<dbReference type="Proteomes" id="UP001176521">
    <property type="component" value="Unassembled WGS sequence"/>
</dbReference>
<dbReference type="Pfam" id="PF13561">
    <property type="entry name" value="adh_short_C2"/>
    <property type="match status" value="1"/>
</dbReference>
<dbReference type="EMBL" id="JAPDMQ010000300">
    <property type="protein sequence ID" value="KAK0527690.1"/>
    <property type="molecule type" value="Genomic_DNA"/>
</dbReference>
<evidence type="ECO:0000313" key="3">
    <source>
        <dbReference type="EMBL" id="KAK0527690.1"/>
    </source>
</evidence>
<sequence length="263" mass="27089">MSSSHSLSMAGKRIFVAGGSRGIGADVAKALAAQGGHVLVGYATKRDSALQVVEAIKSASPSAPPADVVGGDLSSAKGAQAIAEEVLAKSDGGLDVLIIASGAFQGQPVQQLTQENWDQHIATNITGPLFLVQALLPKLRADGRIIFFSTSLCANPVGILPFYLPYVAAKGALEQSLRVLARDPSITGPERRCTVNAIAPGPVNTELFTAGKSQELIARIAAGAPQNRIPEVDEIVGPTLFLASAASAWVNGQVLRVNGGMTC</sequence>
<dbReference type="PANTHER" id="PTHR48107:SF7">
    <property type="entry name" value="RE15974P"/>
    <property type="match status" value="1"/>
</dbReference>
<keyword evidence="4" id="KW-1185">Reference proteome</keyword>
<dbReference type="InterPro" id="IPR002347">
    <property type="entry name" value="SDR_fam"/>
</dbReference>
<gene>
    <name evidence="3" type="ORF">OC842_004784</name>
</gene>
<dbReference type="InterPro" id="IPR036291">
    <property type="entry name" value="NAD(P)-bd_dom_sf"/>
</dbReference>
<reference evidence="3" key="1">
    <citation type="journal article" date="2023" name="PhytoFront">
        <title>Draft Genome Resources of Seven Strains of Tilletia horrida, Causal Agent of Kernel Smut of Rice.</title>
        <authorList>
            <person name="Khanal S."/>
            <person name="Antony Babu S."/>
            <person name="Zhou X.G."/>
        </authorList>
    </citation>
    <scope>NUCLEOTIDE SEQUENCE</scope>
    <source>
        <strain evidence="3">TX3</strain>
    </source>
</reference>
<dbReference type="AlphaFoldDB" id="A0AAN6G980"/>
<protein>
    <recommendedName>
        <fullName evidence="5">NAD(P)-binding protein</fullName>
    </recommendedName>
</protein>